<evidence type="ECO:0000313" key="13">
    <source>
        <dbReference type="EMBL" id="KVI11902.1"/>
    </source>
</evidence>
<feature type="transmembrane region" description="Helical" evidence="10">
    <location>
        <begin position="300"/>
        <end position="322"/>
    </location>
</feature>
<feature type="transmembrane region" description="Helical" evidence="10">
    <location>
        <begin position="91"/>
        <end position="108"/>
    </location>
</feature>
<evidence type="ECO:0000256" key="6">
    <source>
        <dbReference type="ARBA" id="ARBA00022989"/>
    </source>
</evidence>
<feature type="domain" description="Cation efflux protein cytoplasmic" evidence="12">
    <location>
        <begin position="334"/>
        <end position="408"/>
    </location>
</feature>
<feature type="compositionally biased region" description="Basic and acidic residues" evidence="9">
    <location>
        <begin position="223"/>
        <end position="244"/>
    </location>
</feature>
<evidence type="ECO:0000256" key="7">
    <source>
        <dbReference type="ARBA" id="ARBA00023065"/>
    </source>
</evidence>
<evidence type="ECO:0000256" key="5">
    <source>
        <dbReference type="ARBA" id="ARBA00022906"/>
    </source>
</evidence>
<evidence type="ECO:0000256" key="4">
    <source>
        <dbReference type="ARBA" id="ARBA00022692"/>
    </source>
</evidence>
<dbReference type="Gene3D" id="1.20.1510.10">
    <property type="entry name" value="Cation efflux protein transmembrane domain"/>
    <property type="match status" value="1"/>
</dbReference>
<keyword evidence="6 10" id="KW-1133">Transmembrane helix</keyword>
<keyword evidence="4 10" id="KW-0812">Transmembrane</keyword>
<reference evidence="13 14" key="1">
    <citation type="journal article" date="2016" name="Sci. Rep.">
        <title>The genome sequence of the outbreeding globe artichoke constructed de novo incorporating a phase-aware low-pass sequencing strategy of F1 progeny.</title>
        <authorList>
            <person name="Scaglione D."/>
            <person name="Reyes-Chin-Wo S."/>
            <person name="Acquadro A."/>
            <person name="Froenicke L."/>
            <person name="Portis E."/>
            <person name="Beitel C."/>
            <person name="Tirone M."/>
            <person name="Mauro R."/>
            <person name="Lo Monaco A."/>
            <person name="Mauromicale G."/>
            <person name="Faccioli P."/>
            <person name="Cattivelli L."/>
            <person name="Rieseberg L."/>
            <person name="Michelmore R."/>
            <person name="Lanteri S."/>
        </authorList>
    </citation>
    <scope>NUCLEOTIDE SEQUENCE [LARGE SCALE GENOMIC DNA]</scope>
    <source>
        <strain evidence="13">2C</strain>
    </source>
</reference>
<evidence type="ECO:0000256" key="10">
    <source>
        <dbReference type="SAM" id="Phobius"/>
    </source>
</evidence>
<evidence type="ECO:0000259" key="12">
    <source>
        <dbReference type="Pfam" id="PF16916"/>
    </source>
</evidence>
<dbReference type="AlphaFoldDB" id="A0A103YMS4"/>
<dbReference type="Pfam" id="PF01545">
    <property type="entry name" value="Cation_efflux"/>
    <property type="match status" value="1"/>
</dbReference>
<dbReference type="InterPro" id="IPR002524">
    <property type="entry name" value="Cation_efflux"/>
</dbReference>
<feature type="transmembrane region" description="Helical" evidence="10">
    <location>
        <begin position="128"/>
        <end position="146"/>
    </location>
</feature>
<dbReference type="PANTHER" id="PTHR11562">
    <property type="entry name" value="CATION EFFLUX PROTEIN/ ZINC TRANSPORTER"/>
    <property type="match status" value="1"/>
</dbReference>
<keyword evidence="14" id="KW-1185">Reference proteome</keyword>
<name>A0A103YMS4_CYNCS</name>
<gene>
    <name evidence="13" type="ORF">Ccrd_009650</name>
</gene>
<feature type="transmembrane region" description="Helical" evidence="10">
    <location>
        <begin position="158"/>
        <end position="180"/>
    </location>
</feature>
<feature type="region of interest" description="Disordered" evidence="9">
    <location>
        <begin position="222"/>
        <end position="244"/>
    </location>
</feature>
<comment type="subcellular location">
    <subcellularLocation>
        <location evidence="1">Membrane</location>
        <topology evidence="1">Multi-pass membrane protein</topology>
    </subcellularLocation>
</comment>
<dbReference type="GO" id="GO:0005385">
    <property type="term" value="F:zinc ion transmembrane transporter activity"/>
    <property type="evidence" value="ECO:0007669"/>
    <property type="project" value="TreeGrafter"/>
</dbReference>
<dbReference type="InterPro" id="IPR050681">
    <property type="entry name" value="CDF/SLC30A"/>
</dbReference>
<dbReference type="SUPFAM" id="SSF160240">
    <property type="entry name" value="Cation efflux protein cytoplasmic domain-like"/>
    <property type="match status" value="1"/>
</dbReference>
<sequence length="409" mass="44873">MPIATITTSNLNSSTGPIFEAFSNSGGKMEHQDHQVPISGAEHHLLELEMPKSSGGTNVASKLPCDHCCSFSKQEQSVMDIEQRSKSTAKLCGLVIFYLIVMAVEIVGGLKANSLAVLADAAHLLTDIGGFSISLFTIWASGWNATPHQSFGFGRVEVLGAFLSLQLVWMISGYLIFEAIERLLHKHSQVNGGLMFAIAAFGFVINFIMVIWLGHGHSHSHSHSHEHGHGHSHDTCHEKPHHDDINEEEGRSLVVITSKAKSRTMNINIQGAYLHVMADMIQSVGVMIAGLVIWVKPEWLMVDLVCTLIFSVLALATTLQMLRNIFSIVMESTPSEIDVVCLKTDLNSIKGVHDVHDLHVWAITQGKIVLACHIIIEPSVDSNEILHKVKNLCKGSYGIHHITVQIEQD</sequence>
<dbReference type="InterPro" id="IPR036837">
    <property type="entry name" value="Cation_efflux_CTD_sf"/>
</dbReference>
<feature type="transmembrane region" description="Helical" evidence="10">
    <location>
        <begin position="272"/>
        <end position="294"/>
    </location>
</feature>
<dbReference type="STRING" id="59895.A0A103YMS4"/>
<evidence type="ECO:0000256" key="1">
    <source>
        <dbReference type="ARBA" id="ARBA00004141"/>
    </source>
</evidence>
<dbReference type="Proteomes" id="UP000243975">
    <property type="component" value="Unassembled WGS sequence"/>
</dbReference>
<comment type="similarity">
    <text evidence="2">Belongs to the cation diffusion facilitator (CDF) transporter (TC 2.A.4) family. SLC30A subfamily.</text>
</comment>
<evidence type="ECO:0000313" key="14">
    <source>
        <dbReference type="Proteomes" id="UP000243975"/>
    </source>
</evidence>
<evidence type="ECO:0000259" key="11">
    <source>
        <dbReference type="Pfam" id="PF01545"/>
    </source>
</evidence>
<keyword evidence="5" id="KW-0862">Zinc</keyword>
<evidence type="ECO:0000256" key="9">
    <source>
        <dbReference type="SAM" id="MobiDB-lite"/>
    </source>
</evidence>
<dbReference type="OMA" id="RTWGWAR"/>
<dbReference type="InterPro" id="IPR027470">
    <property type="entry name" value="Cation_efflux_CTD"/>
</dbReference>
<evidence type="ECO:0000256" key="2">
    <source>
        <dbReference type="ARBA" id="ARBA00008873"/>
    </source>
</evidence>
<feature type="transmembrane region" description="Helical" evidence="10">
    <location>
        <begin position="192"/>
        <end position="213"/>
    </location>
</feature>
<proteinExistence type="inferred from homology"/>
<dbReference type="InterPro" id="IPR058533">
    <property type="entry name" value="Cation_efflux_TM"/>
</dbReference>
<dbReference type="Gramene" id="KVI11902">
    <property type="protein sequence ID" value="KVI11902"/>
    <property type="gene ID" value="Ccrd_009650"/>
</dbReference>
<dbReference type="InterPro" id="IPR027469">
    <property type="entry name" value="Cation_efflux_TMD_sf"/>
</dbReference>
<dbReference type="PANTHER" id="PTHR11562:SF54">
    <property type="entry name" value="METAL TOLERANCE PROTEIN B"/>
    <property type="match status" value="1"/>
</dbReference>
<keyword evidence="3" id="KW-0813">Transport</keyword>
<dbReference type="Pfam" id="PF16916">
    <property type="entry name" value="ZT_dimer"/>
    <property type="match status" value="1"/>
</dbReference>
<comment type="caution">
    <text evidence="13">The sequence shown here is derived from an EMBL/GenBank/DDBJ whole genome shotgun (WGS) entry which is preliminary data.</text>
</comment>
<evidence type="ECO:0000256" key="8">
    <source>
        <dbReference type="ARBA" id="ARBA00023136"/>
    </source>
</evidence>
<organism evidence="13 14">
    <name type="scientific">Cynara cardunculus var. scolymus</name>
    <name type="common">Globe artichoke</name>
    <name type="synonym">Cynara scolymus</name>
    <dbReference type="NCBI Taxonomy" id="59895"/>
    <lineage>
        <taxon>Eukaryota</taxon>
        <taxon>Viridiplantae</taxon>
        <taxon>Streptophyta</taxon>
        <taxon>Embryophyta</taxon>
        <taxon>Tracheophyta</taxon>
        <taxon>Spermatophyta</taxon>
        <taxon>Magnoliopsida</taxon>
        <taxon>eudicotyledons</taxon>
        <taxon>Gunneridae</taxon>
        <taxon>Pentapetalae</taxon>
        <taxon>asterids</taxon>
        <taxon>campanulids</taxon>
        <taxon>Asterales</taxon>
        <taxon>Asteraceae</taxon>
        <taxon>Carduoideae</taxon>
        <taxon>Cardueae</taxon>
        <taxon>Carduinae</taxon>
        <taxon>Cynara</taxon>
    </lineage>
</organism>
<protein>
    <submittedName>
        <fullName evidence="13">Cation efflux protein</fullName>
    </submittedName>
</protein>
<dbReference type="NCBIfam" id="TIGR01297">
    <property type="entry name" value="CDF"/>
    <property type="match status" value="1"/>
</dbReference>
<evidence type="ECO:0000256" key="3">
    <source>
        <dbReference type="ARBA" id="ARBA00022448"/>
    </source>
</evidence>
<keyword evidence="8 10" id="KW-0472">Membrane</keyword>
<feature type="domain" description="Cation efflux protein transmembrane" evidence="11">
    <location>
        <begin position="95"/>
        <end position="328"/>
    </location>
</feature>
<dbReference type="EMBL" id="LEKV01000025">
    <property type="protein sequence ID" value="KVI11902.1"/>
    <property type="molecule type" value="Genomic_DNA"/>
</dbReference>
<dbReference type="SUPFAM" id="SSF161111">
    <property type="entry name" value="Cation efflux protein transmembrane domain-like"/>
    <property type="match status" value="1"/>
</dbReference>
<dbReference type="GO" id="GO:0005886">
    <property type="term" value="C:plasma membrane"/>
    <property type="evidence" value="ECO:0007669"/>
    <property type="project" value="TreeGrafter"/>
</dbReference>
<accession>A0A103YMS4</accession>
<keyword evidence="5" id="KW-0864">Zinc transport</keyword>
<keyword evidence="7" id="KW-0406">Ion transport</keyword>
<dbReference type="GO" id="GO:0005773">
    <property type="term" value="C:vacuole"/>
    <property type="evidence" value="ECO:0007669"/>
    <property type="project" value="TreeGrafter"/>
</dbReference>